<dbReference type="EMBL" id="FOYQ01000001">
    <property type="protein sequence ID" value="SFR33378.1"/>
    <property type="molecule type" value="Genomic_DNA"/>
</dbReference>
<keyword evidence="6" id="KW-1185">Reference proteome</keyword>
<feature type="domain" description="DUF5916" evidence="4">
    <location>
        <begin position="256"/>
        <end position="895"/>
    </location>
</feature>
<evidence type="ECO:0000259" key="3">
    <source>
        <dbReference type="Pfam" id="PF06452"/>
    </source>
</evidence>
<feature type="signal peptide" evidence="2">
    <location>
        <begin position="1"/>
        <end position="19"/>
    </location>
</feature>
<dbReference type="InterPro" id="IPR010502">
    <property type="entry name" value="Carb-bd_dom_fam9"/>
</dbReference>
<name>A0A1I6FTZ2_9FLAO</name>
<dbReference type="Proteomes" id="UP000199534">
    <property type="component" value="Unassembled WGS sequence"/>
</dbReference>
<dbReference type="InterPro" id="IPR045670">
    <property type="entry name" value="DUF5916"/>
</dbReference>
<dbReference type="Pfam" id="PF19313">
    <property type="entry name" value="DUF5916"/>
    <property type="match status" value="1"/>
</dbReference>
<organism evidence="5 6">
    <name type="scientific">Robiginitalea myxolifaciens</name>
    <dbReference type="NCBI Taxonomy" id="400055"/>
    <lineage>
        <taxon>Bacteria</taxon>
        <taxon>Pseudomonadati</taxon>
        <taxon>Bacteroidota</taxon>
        <taxon>Flavobacteriia</taxon>
        <taxon>Flavobacteriales</taxon>
        <taxon>Flavobacteriaceae</taxon>
        <taxon>Robiginitalea</taxon>
    </lineage>
</organism>
<dbReference type="GO" id="GO:0004553">
    <property type="term" value="F:hydrolase activity, hydrolyzing O-glycosyl compounds"/>
    <property type="evidence" value="ECO:0007669"/>
    <property type="project" value="InterPro"/>
</dbReference>
<dbReference type="RefSeq" id="WP_092980661.1">
    <property type="nucleotide sequence ID" value="NZ_FOYQ01000001.1"/>
</dbReference>
<dbReference type="GO" id="GO:0016052">
    <property type="term" value="P:carbohydrate catabolic process"/>
    <property type="evidence" value="ECO:0007669"/>
    <property type="project" value="InterPro"/>
</dbReference>
<gene>
    <name evidence="5" type="ORF">SAMN04490243_0664</name>
</gene>
<dbReference type="SUPFAM" id="SSF49344">
    <property type="entry name" value="CBD9-like"/>
    <property type="match status" value="1"/>
</dbReference>
<accession>A0A1I6FTZ2</accession>
<dbReference type="CDD" id="cd09618">
    <property type="entry name" value="CBM9_like_2"/>
    <property type="match status" value="1"/>
</dbReference>
<evidence type="ECO:0000256" key="2">
    <source>
        <dbReference type="SAM" id="SignalP"/>
    </source>
</evidence>
<dbReference type="Pfam" id="PF06452">
    <property type="entry name" value="CBM9_1"/>
    <property type="match status" value="1"/>
</dbReference>
<dbReference type="AlphaFoldDB" id="A0A1I6FTZ2"/>
<keyword evidence="2" id="KW-0732">Signal</keyword>
<evidence type="ECO:0000256" key="1">
    <source>
        <dbReference type="SAM" id="MobiDB-lite"/>
    </source>
</evidence>
<evidence type="ECO:0000313" key="5">
    <source>
        <dbReference type="EMBL" id="SFR33378.1"/>
    </source>
</evidence>
<evidence type="ECO:0000259" key="4">
    <source>
        <dbReference type="Pfam" id="PF19313"/>
    </source>
</evidence>
<dbReference type="Gene3D" id="2.60.40.1190">
    <property type="match status" value="1"/>
</dbReference>
<feature type="region of interest" description="Disordered" evidence="1">
    <location>
        <begin position="22"/>
        <end position="41"/>
    </location>
</feature>
<evidence type="ECO:0000313" key="6">
    <source>
        <dbReference type="Proteomes" id="UP000199534"/>
    </source>
</evidence>
<feature type="chain" id="PRO_5011465119" evidence="2">
    <location>
        <begin position="20"/>
        <end position="899"/>
    </location>
</feature>
<feature type="domain" description="Carbohydrate-binding" evidence="3">
    <location>
        <begin position="61"/>
        <end position="212"/>
    </location>
</feature>
<proteinExistence type="predicted"/>
<protein>
    <submittedName>
        <fullName evidence="5">Carbohydrate family 9 binding domain-like</fullName>
    </submittedName>
</protein>
<dbReference type="STRING" id="400055.SAMN04490243_0664"/>
<feature type="compositionally biased region" description="Low complexity" evidence="1">
    <location>
        <begin position="28"/>
        <end position="38"/>
    </location>
</feature>
<dbReference type="GO" id="GO:0030246">
    <property type="term" value="F:carbohydrate binding"/>
    <property type="evidence" value="ECO:0007669"/>
    <property type="project" value="InterPro"/>
</dbReference>
<dbReference type="OrthoDB" id="9786766at2"/>
<reference evidence="5 6" key="1">
    <citation type="submission" date="2016-10" db="EMBL/GenBank/DDBJ databases">
        <authorList>
            <person name="de Groot N.N."/>
        </authorList>
    </citation>
    <scope>NUCLEOTIDE SEQUENCE [LARGE SCALE GENOMIC DNA]</scope>
    <source>
        <strain evidence="5 6">DSM 21019</strain>
    </source>
</reference>
<sequence length="899" mass="101939">MRQLLLMLALTFLTVKAGAQEASGPVASSGTEEALTTTSEEEVPKKIYVTAPVGDAAAPAIDGNLNDPAWDQVEWAGDYTEFQPDENTDPSVETRFKILYDAKNLYVAFKCYDPEPDKIEKRLSRRDGFAGDWVELNIDSYFDKRTSFSFTVTAAGVKGDEFVSNNGNNWDDSWNPIWFVKTATDAEGWTAEMRIPLSQLKFGDAEEQIWGLQSTRRFFREEERSLWQRKPIDQPGWVSEFGELHGLKDLERQHQLEIQPYTVARSITFPAQEGNPFEDGSLTDLNGGLDAKVGITNDLTLDLTLNPDFGQVEADPSAIALDGFQIFFREQRPFFIENKNIFEMPVSQSQAGETFGSDNVFYSRRIGRSPQGFPSLADGEFVDQPSNTPILGAAKFSGKTRDGWSIGFLESVTARRQAVIDNNGDRRKEVVEPLTNYMVGRVQKDFNDGDTYVGTLFTATNRESLAESVDFLHQAAYTGGVDFKHQWNNRDWYVGGGLVWSHVEGSEGAIQRTQESIEHLFQREGADYLEVDPNRTSLTGTGGNLQLGKVGNGHWRFETGGTWRSPELELNDIGFQRQADDIRHYTWVGYQTLKPDKTFRRVGINYNHWGAWDFGGNNNLLMFNTNSWQNWANNWFSNLGTTVVASQHNNFALRGGPRLRLSPAISFWSGINTDSRKKIRFTLRHNGYRAFDDSFRNYRVSGGFFYQPTNALSLSAFPSWSINRDQLQWISNISVGDDTRYLNGFIEQQTLSMSIRLNYTINPNLTLQYWGQPFISRGRYSEFKIVTDPLAAEFEDRITRYSDQEISFQEGVYSVDENSNGSVDFTFGDPDFSFVQFRSNLVIRWEYIPGSELFLVWSQDLTASGNPADPLLDTLESNIFGDVQPRNIFLLKATYRFAL</sequence>